<comment type="caution">
    <text evidence="2">The sequence shown here is derived from an EMBL/GenBank/DDBJ whole genome shotgun (WGS) entry which is preliminary data.</text>
</comment>
<dbReference type="PROSITE" id="PS51257">
    <property type="entry name" value="PROKAR_LIPOPROTEIN"/>
    <property type="match status" value="1"/>
</dbReference>
<dbReference type="SUPFAM" id="SSF48695">
    <property type="entry name" value="Multiheme cytochromes"/>
    <property type="match status" value="1"/>
</dbReference>
<evidence type="ECO:0000313" key="3">
    <source>
        <dbReference type="Proteomes" id="UP000533080"/>
    </source>
</evidence>
<feature type="signal peptide" evidence="1">
    <location>
        <begin position="1"/>
        <end position="19"/>
    </location>
</feature>
<name>A0A7Y4IGM7_MYXXA</name>
<evidence type="ECO:0000313" key="2">
    <source>
        <dbReference type="EMBL" id="NOJ78916.1"/>
    </source>
</evidence>
<evidence type="ECO:0000256" key="1">
    <source>
        <dbReference type="SAM" id="SignalP"/>
    </source>
</evidence>
<dbReference type="Proteomes" id="UP000533080">
    <property type="component" value="Unassembled WGS sequence"/>
</dbReference>
<dbReference type="AlphaFoldDB" id="A0A7Y4IGM7"/>
<feature type="chain" id="PRO_5031182104" evidence="1">
    <location>
        <begin position="20"/>
        <end position="227"/>
    </location>
</feature>
<gene>
    <name evidence="2" type="ORF">HNV28_11270</name>
</gene>
<keyword evidence="1" id="KW-0732">Signal</keyword>
<proteinExistence type="predicted"/>
<protein>
    <submittedName>
        <fullName evidence="2">Isoquinoline 1-oxidoreductase subunit</fullName>
    </submittedName>
</protein>
<dbReference type="EMBL" id="JABFNT010000029">
    <property type="protein sequence ID" value="NOJ78916.1"/>
    <property type="molecule type" value="Genomic_DNA"/>
</dbReference>
<accession>A0A7Y4IGM7</accession>
<reference evidence="2 3" key="1">
    <citation type="submission" date="2020-05" db="EMBL/GenBank/DDBJ databases">
        <authorList>
            <person name="Whitworth D."/>
        </authorList>
    </citation>
    <scope>NUCLEOTIDE SEQUENCE [LARGE SCALE GENOMIC DNA]</scope>
    <source>
        <strain evidence="2 3">AM005</strain>
    </source>
</reference>
<dbReference type="InterPro" id="IPR036280">
    <property type="entry name" value="Multihaem_cyt_sf"/>
</dbReference>
<sequence>MVRTCRSLGLMQPSLPVMASLSALLLAGGCKREPDAAAAQMPALPEVAPNALRPVEAFAAILDRKERSRALFLEASRVFFHPRCANCHPAGDSPLQGDDGQLHDPPVVRGPEDQGVVGMECISCHQDTNQDLARVPGAPKWHVAPIEMAWVGKSPREVCEQLKDMKRNGGKTPAQMIEHNAHDALVAWGWNPGLGREPAPGTQAQFGAIVAAWGETGSECPSEEARP</sequence>
<organism evidence="2 3">
    <name type="scientific">Myxococcus xanthus</name>
    <dbReference type="NCBI Taxonomy" id="34"/>
    <lineage>
        <taxon>Bacteria</taxon>
        <taxon>Pseudomonadati</taxon>
        <taxon>Myxococcota</taxon>
        <taxon>Myxococcia</taxon>
        <taxon>Myxococcales</taxon>
        <taxon>Cystobacterineae</taxon>
        <taxon>Myxococcaceae</taxon>
        <taxon>Myxococcus</taxon>
    </lineage>
</organism>